<dbReference type="InterPro" id="IPR014721">
    <property type="entry name" value="Ribsml_uS5_D2-typ_fold_subgr"/>
</dbReference>
<evidence type="ECO:0000256" key="1">
    <source>
        <dbReference type="ARBA" id="ARBA00022679"/>
    </source>
</evidence>
<dbReference type="InterPro" id="IPR020568">
    <property type="entry name" value="Ribosomal_Su5_D2-typ_SF"/>
</dbReference>
<dbReference type="RefSeq" id="WP_073379174.1">
    <property type="nucleotide sequence ID" value="NZ_FQZK01000006.1"/>
</dbReference>
<dbReference type="Pfam" id="PF00288">
    <property type="entry name" value="GHMP_kinases_N"/>
    <property type="match status" value="1"/>
</dbReference>
<gene>
    <name evidence="5" type="ORF">SAMN05421803_10655</name>
</gene>
<name>A0A1M6JAC9_9ACTN</name>
<evidence type="ECO:0000259" key="4">
    <source>
        <dbReference type="Pfam" id="PF08544"/>
    </source>
</evidence>
<dbReference type="AlphaFoldDB" id="A0A1M6JAC9"/>
<keyword evidence="6" id="KW-1185">Reference proteome</keyword>
<dbReference type="EMBL" id="FQZK01000006">
    <property type="protein sequence ID" value="SHJ43656.1"/>
    <property type="molecule type" value="Genomic_DNA"/>
</dbReference>
<dbReference type="InterPro" id="IPR013750">
    <property type="entry name" value="GHMP_kinase_C_dom"/>
</dbReference>
<feature type="domain" description="GHMP kinase N-terminal" evidence="3">
    <location>
        <begin position="74"/>
        <end position="137"/>
    </location>
</feature>
<keyword evidence="1" id="KW-0808">Transferase</keyword>
<dbReference type="STRING" id="758803.SAMN05421803_10655"/>
<evidence type="ECO:0000313" key="6">
    <source>
        <dbReference type="Proteomes" id="UP000184452"/>
    </source>
</evidence>
<sequence>MITGTGRAACHHGEIVQGVFLDRRGRPRRGLVTLPMADPVTEAVFTPRPGTPAHRMEVHPPGRVKAARAAALAATECAARRVPVCGGTLRLRGGAPAGLGLGSSTSDVTAAVRAVCAAFGVDPGPATVARIAVSAEGASDPLMWEGGRALLFAQREGRVLEDLGAPLPPLAVVGCLTGGGAPVNTLALRARVDRAEAAVHERLRAGLRAAVAAGDAAEVGRISTESAVLNQRVLPKPELGTLQGVARLCGAVGVQVAHSGNVAGVLFDARADDLGARIDTALERLRGAGLTPTRVFPTSPPNPGETTWTTTCARPLADRT</sequence>
<evidence type="ECO:0000313" key="5">
    <source>
        <dbReference type="EMBL" id="SHJ43656.1"/>
    </source>
</evidence>
<protein>
    <submittedName>
        <fullName evidence="5">Protein involved in propanediol utilization</fullName>
    </submittedName>
</protein>
<dbReference type="InterPro" id="IPR006204">
    <property type="entry name" value="GHMP_kinase_N_dom"/>
</dbReference>
<dbReference type="GO" id="GO:0005524">
    <property type="term" value="F:ATP binding"/>
    <property type="evidence" value="ECO:0007669"/>
    <property type="project" value="InterPro"/>
</dbReference>
<evidence type="ECO:0000256" key="2">
    <source>
        <dbReference type="ARBA" id="ARBA00022777"/>
    </source>
</evidence>
<dbReference type="Gene3D" id="3.30.230.10">
    <property type="match status" value="1"/>
</dbReference>
<feature type="domain" description="GHMP kinase C-terminal" evidence="4">
    <location>
        <begin position="208"/>
        <end position="278"/>
    </location>
</feature>
<dbReference type="Proteomes" id="UP000184452">
    <property type="component" value="Unassembled WGS sequence"/>
</dbReference>
<proteinExistence type="predicted"/>
<organism evidence="5 6">
    <name type="scientific">Nocardiopsis flavescens</name>
    <dbReference type="NCBI Taxonomy" id="758803"/>
    <lineage>
        <taxon>Bacteria</taxon>
        <taxon>Bacillati</taxon>
        <taxon>Actinomycetota</taxon>
        <taxon>Actinomycetes</taxon>
        <taxon>Streptosporangiales</taxon>
        <taxon>Nocardiopsidaceae</taxon>
        <taxon>Nocardiopsis</taxon>
    </lineage>
</organism>
<evidence type="ECO:0000259" key="3">
    <source>
        <dbReference type="Pfam" id="PF00288"/>
    </source>
</evidence>
<dbReference type="SUPFAM" id="SSF54211">
    <property type="entry name" value="Ribosomal protein S5 domain 2-like"/>
    <property type="match status" value="1"/>
</dbReference>
<accession>A0A1M6JAC9</accession>
<dbReference type="GO" id="GO:0016301">
    <property type="term" value="F:kinase activity"/>
    <property type="evidence" value="ECO:0007669"/>
    <property type="project" value="UniProtKB-KW"/>
</dbReference>
<reference evidence="5 6" key="1">
    <citation type="submission" date="2016-11" db="EMBL/GenBank/DDBJ databases">
        <authorList>
            <person name="Jaros S."/>
            <person name="Januszkiewicz K."/>
            <person name="Wedrychowicz H."/>
        </authorList>
    </citation>
    <scope>NUCLEOTIDE SEQUENCE [LARGE SCALE GENOMIC DNA]</scope>
    <source>
        <strain evidence="5 6">CGMCC 4.5723</strain>
    </source>
</reference>
<dbReference type="OrthoDB" id="7298003at2"/>
<keyword evidence="2" id="KW-0418">Kinase</keyword>
<dbReference type="Pfam" id="PF08544">
    <property type="entry name" value="GHMP_kinases_C"/>
    <property type="match status" value="1"/>
</dbReference>